<gene>
    <name evidence="8" type="ORF">OEZ71_05445</name>
</gene>
<keyword evidence="4 6" id="KW-0238">DNA-binding</keyword>
<evidence type="ECO:0000256" key="1">
    <source>
        <dbReference type="ARBA" id="ARBA00002856"/>
    </source>
</evidence>
<evidence type="ECO:0000256" key="2">
    <source>
        <dbReference type="ARBA" id="ARBA00022491"/>
    </source>
</evidence>
<evidence type="ECO:0000313" key="8">
    <source>
        <dbReference type="EMBL" id="MCV2871734.1"/>
    </source>
</evidence>
<dbReference type="InterPro" id="IPR003012">
    <property type="entry name" value="Tet_transcr_reg_TetR"/>
</dbReference>
<dbReference type="SUPFAM" id="SSF48498">
    <property type="entry name" value="Tetracyclin repressor-like, C-terminal domain"/>
    <property type="match status" value="1"/>
</dbReference>
<dbReference type="Gene3D" id="1.10.357.10">
    <property type="entry name" value="Tetracycline Repressor, domain 2"/>
    <property type="match status" value="1"/>
</dbReference>
<dbReference type="InterPro" id="IPR009057">
    <property type="entry name" value="Homeodomain-like_sf"/>
</dbReference>
<dbReference type="InterPro" id="IPR001647">
    <property type="entry name" value="HTH_TetR"/>
</dbReference>
<dbReference type="Gene3D" id="1.10.10.60">
    <property type="entry name" value="Homeodomain-like"/>
    <property type="match status" value="1"/>
</dbReference>
<keyword evidence="2" id="KW-0678">Repressor</keyword>
<keyword evidence="5" id="KW-0804">Transcription</keyword>
<evidence type="ECO:0000256" key="5">
    <source>
        <dbReference type="ARBA" id="ARBA00023163"/>
    </source>
</evidence>
<dbReference type="InterPro" id="IPR004111">
    <property type="entry name" value="Repressor_TetR_C"/>
</dbReference>
<dbReference type="InterPro" id="IPR050109">
    <property type="entry name" value="HTH-type_TetR-like_transc_reg"/>
</dbReference>
<dbReference type="PANTHER" id="PTHR30055">
    <property type="entry name" value="HTH-TYPE TRANSCRIPTIONAL REGULATOR RUTR"/>
    <property type="match status" value="1"/>
</dbReference>
<evidence type="ECO:0000256" key="6">
    <source>
        <dbReference type="PROSITE-ProRule" id="PRU00335"/>
    </source>
</evidence>
<sequence>MTEPTAKKPRSKRVPLSAERIAAEAMQLVDEAGLNGFSFRNLAARLGCQAMSLYHYYPSKAHLFEALIDICIAETPLPPEDLHWRERIFRFCLNYRDTALRHPGFFLYFATFRLNNASGLAFLDAIVKMMAGSGLEPKRLALHFRAISYYVTGAGVDESLGYAKGSSAVEPVPGDVAARDYPSIIGIGQYFGKAHHGEMFEHGLNELLDRMEVEAKAL</sequence>
<dbReference type="Pfam" id="PF02909">
    <property type="entry name" value="TetR_C_1"/>
    <property type="match status" value="1"/>
</dbReference>
<keyword evidence="3" id="KW-0805">Transcription regulation</keyword>
<dbReference type="SUPFAM" id="SSF46689">
    <property type="entry name" value="Homeodomain-like"/>
    <property type="match status" value="1"/>
</dbReference>
<evidence type="ECO:0000256" key="4">
    <source>
        <dbReference type="ARBA" id="ARBA00023125"/>
    </source>
</evidence>
<dbReference type="PRINTS" id="PR00400">
    <property type="entry name" value="TETREPRESSOR"/>
</dbReference>
<name>A0ABT2ZKS1_9RHOB</name>
<comment type="function">
    <text evidence="1">TetR is the repressor of the tetracycline resistance element; its N-terminal region forms a helix-turn-helix structure and binds DNA. Binding of tetracycline to TetR reduces the repressor affinity for the tetracycline resistance gene (tetA) promoter operator sites.</text>
</comment>
<evidence type="ECO:0000313" key="9">
    <source>
        <dbReference type="Proteomes" id="UP001652564"/>
    </source>
</evidence>
<comment type="caution">
    <text evidence="8">The sequence shown here is derived from an EMBL/GenBank/DDBJ whole genome shotgun (WGS) entry which is preliminary data.</text>
</comment>
<dbReference type="PANTHER" id="PTHR30055:SF151">
    <property type="entry name" value="TRANSCRIPTIONAL REGULATORY PROTEIN"/>
    <property type="match status" value="1"/>
</dbReference>
<organism evidence="8 9">
    <name type="scientific">Albidovulum litorale</name>
    <dbReference type="NCBI Taxonomy" id="2984134"/>
    <lineage>
        <taxon>Bacteria</taxon>
        <taxon>Pseudomonadati</taxon>
        <taxon>Pseudomonadota</taxon>
        <taxon>Alphaproteobacteria</taxon>
        <taxon>Rhodobacterales</taxon>
        <taxon>Paracoccaceae</taxon>
        <taxon>Albidovulum</taxon>
    </lineage>
</organism>
<protein>
    <submittedName>
        <fullName evidence="8">TetR/AcrR family transcriptional regulator</fullName>
    </submittedName>
</protein>
<reference evidence="8 9" key="1">
    <citation type="submission" date="2022-10" db="EMBL/GenBank/DDBJ databases">
        <title>Defluviimonas sp. nov., isolated from ocean surface sediments.</title>
        <authorList>
            <person name="He W."/>
            <person name="Wang L."/>
            <person name="Zhang D.-F."/>
        </authorList>
    </citation>
    <scope>NUCLEOTIDE SEQUENCE [LARGE SCALE GENOMIC DNA]</scope>
    <source>
        <strain evidence="8 9">WL0050</strain>
    </source>
</reference>
<dbReference type="Proteomes" id="UP001652564">
    <property type="component" value="Unassembled WGS sequence"/>
</dbReference>
<dbReference type="PROSITE" id="PS50977">
    <property type="entry name" value="HTH_TETR_2"/>
    <property type="match status" value="1"/>
</dbReference>
<dbReference type="Pfam" id="PF00440">
    <property type="entry name" value="TetR_N"/>
    <property type="match status" value="1"/>
</dbReference>
<evidence type="ECO:0000259" key="7">
    <source>
        <dbReference type="PROSITE" id="PS50977"/>
    </source>
</evidence>
<accession>A0ABT2ZKS1</accession>
<feature type="domain" description="HTH tetR-type" evidence="7">
    <location>
        <begin position="15"/>
        <end position="75"/>
    </location>
</feature>
<dbReference type="RefSeq" id="WP_263738897.1">
    <property type="nucleotide sequence ID" value="NZ_JAOWKZ010000001.1"/>
</dbReference>
<proteinExistence type="predicted"/>
<dbReference type="EMBL" id="JAOWKZ010000001">
    <property type="protein sequence ID" value="MCV2871734.1"/>
    <property type="molecule type" value="Genomic_DNA"/>
</dbReference>
<evidence type="ECO:0000256" key="3">
    <source>
        <dbReference type="ARBA" id="ARBA00023015"/>
    </source>
</evidence>
<dbReference type="InterPro" id="IPR036271">
    <property type="entry name" value="Tet_transcr_reg_TetR-rel_C_sf"/>
</dbReference>
<keyword evidence="9" id="KW-1185">Reference proteome</keyword>
<feature type="DNA-binding region" description="H-T-H motif" evidence="6">
    <location>
        <begin position="38"/>
        <end position="57"/>
    </location>
</feature>